<evidence type="ECO:0000256" key="5">
    <source>
        <dbReference type="ARBA" id="ARBA00023136"/>
    </source>
</evidence>
<organism evidence="8 9">
    <name type="scientific">Catellatospora coxensis</name>
    <dbReference type="NCBI Taxonomy" id="310354"/>
    <lineage>
        <taxon>Bacteria</taxon>
        <taxon>Bacillati</taxon>
        <taxon>Actinomycetota</taxon>
        <taxon>Actinomycetes</taxon>
        <taxon>Micromonosporales</taxon>
        <taxon>Micromonosporaceae</taxon>
        <taxon>Catellatospora</taxon>
    </lineage>
</organism>
<comment type="subcellular location">
    <subcellularLocation>
        <location evidence="1">Cell membrane</location>
        <topology evidence="1">Multi-pass membrane protein</topology>
    </subcellularLocation>
</comment>
<feature type="transmembrane region" description="Helical" evidence="7">
    <location>
        <begin position="55"/>
        <end position="77"/>
    </location>
</feature>
<comment type="caution">
    <text evidence="8">The sequence shown here is derived from an EMBL/GenBank/DDBJ whole genome shotgun (WGS) entry which is preliminary data.</text>
</comment>
<name>A0A8J3P9Y4_9ACTN</name>
<evidence type="ECO:0000256" key="6">
    <source>
        <dbReference type="SAM" id="MobiDB-lite"/>
    </source>
</evidence>
<feature type="transmembrane region" description="Helical" evidence="7">
    <location>
        <begin position="115"/>
        <end position="138"/>
    </location>
</feature>
<gene>
    <name evidence="8" type="ORF">Cco03nite_55380</name>
</gene>
<dbReference type="Proteomes" id="UP000630887">
    <property type="component" value="Unassembled WGS sequence"/>
</dbReference>
<dbReference type="PANTHER" id="PTHR30213">
    <property type="entry name" value="INNER MEMBRANE PROTEIN YHJD"/>
    <property type="match status" value="1"/>
</dbReference>
<evidence type="ECO:0000313" key="9">
    <source>
        <dbReference type="Proteomes" id="UP000630887"/>
    </source>
</evidence>
<dbReference type="GO" id="GO:0005886">
    <property type="term" value="C:plasma membrane"/>
    <property type="evidence" value="ECO:0007669"/>
    <property type="project" value="UniProtKB-SubCell"/>
</dbReference>
<feature type="region of interest" description="Disordered" evidence="6">
    <location>
        <begin position="1"/>
        <end position="25"/>
    </location>
</feature>
<evidence type="ECO:0000256" key="3">
    <source>
        <dbReference type="ARBA" id="ARBA00022692"/>
    </source>
</evidence>
<keyword evidence="3 7" id="KW-0812">Transmembrane</keyword>
<keyword evidence="2" id="KW-1003">Cell membrane</keyword>
<evidence type="ECO:0000256" key="2">
    <source>
        <dbReference type="ARBA" id="ARBA00022475"/>
    </source>
</evidence>
<dbReference type="RefSeq" id="WP_203695189.1">
    <property type="nucleotide sequence ID" value="NZ_BAAALC010000020.1"/>
</dbReference>
<dbReference type="EMBL" id="BONI01000053">
    <property type="protein sequence ID" value="GIG08838.1"/>
    <property type="molecule type" value="Genomic_DNA"/>
</dbReference>
<protein>
    <recommendedName>
        <fullName evidence="10">YihY family inner membrane protein</fullName>
    </recommendedName>
</protein>
<accession>A0A8J3P9Y4</accession>
<proteinExistence type="predicted"/>
<dbReference type="NCBIfam" id="TIGR00765">
    <property type="entry name" value="yihY_not_rbn"/>
    <property type="match status" value="1"/>
</dbReference>
<evidence type="ECO:0000313" key="8">
    <source>
        <dbReference type="EMBL" id="GIG08838.1"/>
    </source>
</evidence>
<sequence>MTPDEPRPANAVAAPPPDAGPRSPTQLSLKSWWQVLRRTAKEFDTDSLQVWAAALTYYGVLSLFPGILVLAAAVGLFDDRLVDDVLDDVTPIMPTAVREVFTAALDNVQANDSKAGLAAVIGLAVAMWSASGYVDAFMQASNAIYDVPEGRPLWKRLPIRLAVTLATGALLVASVLIVVVSGRLAEALGGVLGLSGPVVTAWQIGKWPLLVALVALLFAILYWASPNARQGGFRWISPGGFVAVVLWIAASVGFGFYVTHFGSYAETYGSLGGIIVFLVWLWISNLAILFGAELDAELERQRAIAAGHPADREPYLQVRDSSALDHDDKQHL</sequence>
<feature type="transmembrane region" description="Helical" evidence="7">
    <location>
        <begin position="235"/>
        <end position="258"/>
    </location>
</feature>
<feature type="transmembrane region" description="Helical" evidence="7">
    <location>
        <begin position="204"/>
        <end position="223"/>
    </location>
</feature>
<dbReference type="PIRSF" id="PIRSF035875">
    <property type="entry name" value="RNase_BN"/>
    <property type="match status" value="1"/>
</dbReference>
<keyword evidence="4 7" id="KW-1133">Transmembrane helix</keyword>
<dbReference type="Pfam" id="PF03631">
    <property type="entry name" value="Virul_fac_BrkB"/>
    <property type="match status" value="1"/>
</dbReference>
<evidence type="ECO:0000256" key="1">
    <source>
        <dbReference type="ARBA" id="ARBA00004651"/>
    </source>
</evidence>
<evidence type="ECO:0008006" key="10">
    <source>
        <dbReference type="Google" id="ProtNLM"/>
    </source>
</evidence>
<evidence type="ECO:0000256" key="7">
    <source>
        <dbReference type="SAM" id="Phobius"/>
    </source>
</evidence>
<evidence type="ECO:0000256" key="4">
    <source>
        <dbReference type="ARBA" id="ARBA00022989"/>
    </source>
</evidence>
<keyword evidence="5 7" id="KW-0472">Membrane</keyword>
<feature type="transmembrane region" description="Helical" evidence="7">
    <location>
        <begin position="270"/>
        <end position="292"/>
    </location>
</feature>
<keyword evidence="9" id="KW-1185">Reference proteome</keyword>
<feature type="transmembrane region" description="Helical" evidence="7">
    <location>
        <begin position="159"/>
        <end position="184"/>
    </location>
</feature>
<dbReference type="AlphaFoldDB" id="A0A8J3P9Y4"/>
<dbReference type="InterPro" id="IPR017039">
    <property type="entry name" value="Virul_fac_BrkB"/>
</dbReference>
<dbReference type="PANTHER" id="PTHR30213:SF0">
    <property type="entry name" value="UPF0761 MEMBRANE PROTEIN YIHY"/>
    <property type="match status" value="1"/>
</dbReference>
<reference evidence="8 9" key="1">
    <citation type="submission" date="2021-01" db="EMBL/GenBank/DDBJ databases">
        <title>Whole genome shotgun sequence of Catellatospora coxensis NBRC 107359.</title>
        <authorList>
            <person name="Komaki H."/>
            <person name="Tamura T."/>
        </authorList>
    </citation>
    <scope>NUCLEOTIDE SEQUENCE [LARGE SCALE GENOMIC DNA]</scope>
    <source>
        <strain evidence="8 9">NBRC 107359</strain>
    </source>
</reference>